<feature type="domain" description="Cyclin N-terminal" evidence="1">
    <location>
        <begin position="197"/>
        <end position="235"/>
    </location>
</feature>
<proteinExistence type="predicted"/>
<accession>A0ABS8RPR4</accession>
<dbReference type="Pfam" id="PF00134">
    <property type="entry name" value="Cyclin_N"/>
    <property type="match status" value="1"/>
</dbReference>
<dbReference type="PIRSF" id="PIRSF001771">
    <property type="entry name" value="Cyclin_A_B_D_E"/>
    <property type="match status" value="1"/>
</dbReference>
<organism evidence="2 3">
    <name type="scientific">Datura stramonium</name>
    <name type="common">Jimsonweed</name>
    <name type="synonym">Common thornapple</name>
    <dbReference type="NCBI Taxonomy" id="4076"/>
    <lineage>
        <taxon>Eukaryota</taxon>
        <taxon>Viridiplantae</taxon>
        <taxon>Streptophyta</taxon>
        <taxon>Embryophyta</taxon>
        <taxon>Tracheophyta</taxon>
        <taxon>Spermatophyta</taxon>
        <taxon>Magnoliopsida</taxon>
        <taxon>eudicotyledons</taxon>
        <taxon>Gunneridae</taxon>
        <taxon>Pentapetalae</taxon>
        <taxon>asterids</taxon>
        <taxon>lamiids</taxon>
        <taxon>Solanales</taxon>
        <taxon>Solanaceae</taxon>
        <taxon>Solanoideae</taxon>
        <taxon>Datureae</taxon>
        <taxon>Datura</taxon>
    </lineage>
</organism>
<evidence type="ECO:0000259" key="1">
    <source>
        <dbReference type="Pfam" id="PF00134"/>
    </source>
</evidence>
<dbReference type="Gene3D" id="1.10.472.10">
    <property type="entry name" value="Cyclin-like"/>
    <property type="match status" value="1"/>
</dbReference>
<evidence type="ECO:0000313" key="2">
    <source>
        <dbReference type="EMBL" id="MCD7448725.1"/>
    </source>
</evidence>
<dbReference type="InterPro" id="IPR036915">
    <property type="entry name" value="Cyclin-like_sf"/>
</dbReference>
<sequence length="268" mass="31079">MVNCRRMEQERAWKRVKHQVPLTKEQKEGDKYQQSSVNHLKLLSNVDNGATHYSTIQKEKHDSHKNRTRKRASHYMIENRICRGLHNYTHGPSGDCRGFENQEIAAQIASSQQHCSEENKKPKIAAESFSVWEDIPLSDMEENEAAKDQPEIEMEDIFEETIIDIDGNDAKNPLAAVEYVKDLLCQIKRKMEGEFSSVHHKFELREETLFLTVNLIDRFLEKQDVVRKKLQLFGLRECSKSIVSYHQKATGKLNRGYIGNTAYLNLAM</sequence>
<keyword evidence="3" id="KW-1185">Reference proteome</keyword>
<dbReference type="EMBL" id="JACEIK010000071">
    <property type="protein sequence ID" value="MCD7448725.1"/>
    <property type="molecule type" value="Genomic_DNA"/>
</dbReference>
<dbReference type="InterPro" id="IPR006671">
    <property type="entry name" value="Cyclin_N"/>
</dbReference>
<dbReference type="Proteomes" id="UP000823775">
    <property type="component" value="Unassembled WGS sequence"/>
</dbReference>
<dbReference type="SUPFAM" id="SSF47954">
    <property type="entry name" value="Cyclin-like"/>
    <property type="match status" value="1"/>
</dbReference>
<comment type="caution">
    <text evidence="2">The sequence shown here is derived from an EMBL/GenBank/DDBJ whole genome shotgun (WGS) entry which is preliminary data.</text>
</comment>
<evidence type="ECO:0000313" key="3">
    <source>
        <dbReference type="Proteomes" id="UP000823775"/>
    </source>
</evidence>
<gene>
    <name evidence="2" type="ORF">HAX54_045664</name>
</gene>
<protein>
    <recommendedName>
        <fullName evidence="1">Cyclin N-terminal domain-containing protein</fullName>
    </recommendedName>
</protein>
<dbReference type="InterPro" id="IPR046965">
    <property type="entry name" value="Cyclin_A/B-like"/>
</dbReference>
<reference evidence="2 3" key="1">
    <citation type="journal article" date="2021" name="BMC Genomics">
        <title>Datura genome reveals duplications of psychoactive alkaloid biosynthetic genes and high mutation rate following tissue culture.</title>
        <authorList>
            <person name="Rajewski A."/>
            <person name="Carter-House D."/>
            <person name="Stajich J."/>
            <person name="Litt A."/>
        </authorList>
    </citation>
    <scope>NUCLEOTIDE SEQUENCE [LARGE SCALE GENOMIC DNA]</scope>
    <source>
        <strain evidence="2">AR-01</strain>
    </source>
</reference>
<name>A0ABS8RPR4_DATST</name>